<proteinExistence type="predicted"/>
<dbReference type="AlphaFoldDB" id="A0A9D4JP93"/>
<dbReference type="EMBL" id="JAIWYP010000005">
    <property type="protein sequence ID" value="KAH3819426.1"/>
    <property type="molecule type" value="Genomic_DNA"/>
</dbReference>
<evidence type="ECO:0000313" key="2">
    <source>
        <dbReference type="Proteomes" id="UP000828390"/>
    </source>
</evidence>
<keyword evidence="2" id="KW-1185">Reference proteome</keyword>
<reference evidence="1" key="1">
    <citation type="journal article" date="2019" name="bioRxiv">
        <title>The Genome of the Zebra Mussel, Dreissena polymorpha: A Resource for Invasive Species Research.</title>
        <authorList>
            <person name="McCartney M.A."/>
            <person name="Auch B."/>
            <person name="Kono T."/>
            <person name="Mallez S."/>
            <person name="Zhang Y."/>
            <person name="Obille A."/>
            <person name="Becker A."/>
            <person name="Abrahante J.E."/>
            <person name="Garbe J."/>
            <person name="Badalamenti J.P."/>
            <person name="Herman A."/>
            <person name="Mangelson H."/>
            <person name="Liachko I."/>
            <person name="Sullivan S."/>
            <person name="Sone E.D."/>
            <person name="Koren S."/>
            <person name="Silverstein K.A.T."/>
            <person name="Beckman K.B."/>
            <person name="Gohl D.M."/>
        </authorList>
    </citation>
    <scope>NUCLEOTIDE SEQUENCE</scope>
    <source>
        <strain evidence="1">Duluth1</strain>
        <tissue evidence="1">Whole animal</tissue>
    </source>
</reference>
<dbReference type="Proteomes" id="UP000828390">
    <property type="component" value="Unassembled WGS sequence"/>
</dbReference>
<protein>
    <submittedName>
        <fullName evidence="1">Uncharacterized protein</fullName>
    </submittedName>
</protein>
<reference evidence="1" key="2">
    <citation type="submission" date="2020-11" db="EMBL/GenBank/DDBJ databases">
        <authorList>
            <person name="McCartney M.A."/>
            <person name="Auch B."/>
            <person name="Kono T."/>
            <person name="Mallez S."/>
            <person name="Becker A."/>
            <person name="Gohl D.M."/>
            <person name="Silverstein K.A.T."/>
            <person name="Koren S."/>
            <person name="Bechman K.B."/>
            <person name="Herman A."/>
            <person name="Abrahante J.E."/>
            <person name="Garbe J."/>
        </authorList>
    </citation>
    <scope>NUCLEOTIDE SEQUENCE</scope>
    <source>
        <strain evidence="1">Duluth1</strain>
        <tissue evidence="1">Whole animal</tissue>
    </source>
</reference>
<evidence type="ECO:0000313" key="1">
    <source>
        <dbReference type="EMBL" id="KAH3819426.1"/>
    </source>
</evidence>
<sequence length="91" mass="10366">MWPVIEVHCSHVAVFEFHCSHVVIIRWSLFICGLVKQSDKRSGRFTCFSPKRMVQSLFLEDVSMVGGQHTVQVGFLLGTPAFSDNKRLDQI</sequence>
<name>A0A9D4JP93_DREPO</name>
<gene>
    <name evidence="1" type="ORF">DPMN_121161</name>
</gene>
<organism evidence="1 2">
    <name type="scientific">Dreissena polymorpha</name>
    <name type="common">Zebra mussel</name>
    <name type="synonym">Mytilus polymorpha</name>
    <dbReference type="NCBI Taxonomy" id="45954"/>
    <lineage>
        <taxon>Eukaryota</taxon>
        <taxon>Metazoa</taxon>
        <taxon>Spiralia</taxon>
        <taxon>Lophotrochozoa</taxon>
        <taxon>Mollusca</taxon>
        <taxon>Bivalvia</taxon>
        <taxon>Autobranchia</taxon>
        <taxon>Heteroconchia</taxon>
        <taxon>Euheterodonta</taxon>
        <taxon>Imparidentia</taxon>
        <taxon>Neoheterodontei</taxon>
        <taxon>Myida</taxon>
        <taxon>Dreissenoidea</taxon>
        <taxon>Dreissenidae</taxon>
        <taxon>Dreissena</taxon>
    </lineage>
</organism>
<accession>A0A9D4JP93</accession>
<comment type="caution">
    <text evidence="1">The sequence shown here is derived from an EMBL/GenBank/DDBJ whole genome shotgun (WGS) entry which is preliminary data.</text>
</comment>